<sequence>MMASRKENKRYPRISARDRADSVVVVVCLHAFESLFESPFSFFFCSEDESITPFFCDPPQILLLLSRFVMIFGSRFSPRSSSISILLVCAAHEKASGDTQVTEFFANPASR</sequence>
<reference evidence="1 2" key="1">
    <citation type="journal article" date="2013" name="PLoS ONE">
        <title>Genomic and secretomic analyses reveal unique features of the lignocellulolytic enzyme system of Penicillium decumbens.</title>
        <authorList>
            <person name="Liu G."/>
            <person name="Zhang L."/>
            <person name="Wei X."/>
            <person name="Zou G."/>
            <person name="Qin Y."/>
            <person name="Ma L."/>
            <person name="Li J."/>
            <person name="Zheng H."/>
            <person name="Wang S."/>
            <person name="Wang C."/>
            <person name="Xun L."/>
            <person name="Zhao G.-P."/>
            <person name="Zhou Z."/>
            <person name="Qu Y."/>
        </authorList>
    </citation>
    <scope>NUCLEOTIDE SEQUENCE [LARGE SCALE GENOMIC DNA]</scope>
    <source>
        <strain evidence="2">114-2 / CGMCC 5302</strain>
    </source>
</reference>
<evidence type="ECO:0000313" key="2">
    <source>
        <dbReference type="Proteomes" id="UP000019376"/>
    </source>
</evidence>
<proteinExistence type="predicted"/>
<protein>
    <submittedName>
        <fullName evidence="1">Uncharacterized protein</fullName>
    </submittedName>
</protein>
<dbReference type="EMBL" id="KB644415">
    <property type="protein sequence ID" value="EPS33696.1"/>
    <property type="molecule type" value="Genomic_DNA"/>
</dbReference>
<evidence type="ECO:0000313" key="1">
    <source>
        <dbReference type="EMBL" id="EPS33696.1"/>
    </source>
</evidence>
<keyword evidence="2" id="KW-1185">Reference proteome</keyword>
<organism evidence="1 2">
    <name type="scientific">Penicillium oxalicum (strain 114-2 / CGMCC 5302)</name>
    <name type="common">Penicillium decumbens</name>
    <dbReference type="NCBI Taxonomy" id="933388"/>
    <lineage>
        <taxon>Eukaryota</taxon>
        <taxon>Fungi</taxon>
        <taxon>Dikarya</taxon>
        <taxon>Ascomycota</taxon>
        <taxon>Pezizomycotina</taxon>
        <taxon>Eurotiomycetes</taxon>
        <taxon>Eurotiomycetidae</taxon>
        <taxon>Eurotiales</taxon>
        <taxon>Aspergillaceae</taxon>
        <taxon>Penicillium</taxon>
    </lineage>
</organism>
<dbReference type="Proteomes" id="UP000019376">
    <property type="component" value="Unassembled WGS sequence"/>
</dbReference>
<gene>
    <name evidence="1" type="ORF">PDE_08658</name>
</gene>
<dbReference type="HOGENOM" id="CLU_2159287_0_0_1"/>
<dbReference type="AlphaFoldDB" id="S7ZY09"/>
<accession>S7ZY09</accession>
<name>S7ZY09_PENO1</name>